<reference evidence="1" key="1">
    <citation type="submission" date="2019-11" db="EMBL/GenBank/DDBJ databases">
        <title>Nori genome reveals adaptations in red seaweeds to the harsh intertidal environment.</title>
        <authorList>
            <person name="Wang D."/>
            <person name="Mao Y."/>
        </authorList>
    </citation>
    <scope>NUCLEOTIDE SEQUENCE</scope>
    <source>
        <tissue evidence="1">Gametophyte</tissue>
    </source>
</reference>
<protein>
    <submittedName>
        <fullName evidence="1">Uncharacterized protein</fullName>
    </submittedName>
</protein>
<dbReference type="EMBL" id="CM020618">
    <property type="protein sequence ID" value="KAK1857751.1"/>
    <property type="molecule type" value="Genomic_DNA"/>
</dbReference>
<sequence length="173" mass="18188">MSLTLHTTVGDIKFELFIDVAPVACENFLALAASGAYNGTAFHRVIPEFMIQGGDITGTGKGNVSIWGTTFANETSEALRFSARGLLAMANAHPQPDSNGCQFFVTLDSAPHLNGTATIFGKVIHGNETLVAMEAVPVDADDRPQTPILLERVTIHANPLADQPSAAALLGQG</sequence>
<evidence type="ECO:0000313" key="1">
    <source>
        <dbReference type="EMBL" id="KAK1857751.1"/>
    </source>
</evidence>
<accession>A0ACC3BJT5</accession>
<comment type="caution">
    <text evidence="1">The sequence shown here is derived from an EMBL/GenBank/DDBJ whole genome shotgun (WGS) entry which is preliminary data.</text>
</comment>
<gene>
    <name evidence="1" type="ORF">I4F81_000366</name>
</gene>
<evidence type="ECO:0000313" key="2">
    <source>
        <dbReference type="Proteomes" id="UP000798662"/>
    </source>
</evidence>
<name>A0ACC3BJT5_PYRYE</name>
<organism evidence="1 2">
    <name type="scientific">Pyropia yezoensis</name>
    <name type="common">Susabi-nori</name>
    <name type="synonym">Porphyra yezoensis</name>
    <dbReference type="NCBI Taxonomy" id="2788"/>
    <lineage>
        <taxon>Eukaryota</taxon>
        <taxon>Rhodophyta</taxon>
        <taxon>Bangiophyceae</taxon>
        <taxon>Bangiales</taxon>
        <taxon>Bangiaceae</taxon>
        <taxon>Pyropia</taxon>
    </lineage>
</organism>
<dbReference type="Proteomes" id="UP000798662">
    <property type="component" value="Chromosome 1"/>
</dbReference>
<proteinExistence type="predicted"/>
<keyword evidence="2" id="KW-1185">Reference proteome</keyword>